<evidence type="ECO:0000259" key="2">
    <source>
        <dbReference type="Pfam" id="PF13392"/>
    </source>
</evidence>
<name>A0A0F9UN70_9ZZZZ</name>
<feature type="compositionally biased region" description="Polar residues" evidence="1">
    <location>
        <begin position="158"/>
        <end position="168"/>
    </location>
</feature>
<feature type="domain" description="HNH nuclease" evidence="2">
    <location>
        <begin position="85"/>
        <end position="110"/>
    </location>
</feature>
<proteinExistence type="predicted"/>
<feature type="compositionally biased region" description="Low complexity" evidence="1">
    <location>
        <begin position="255"/>
        <end position="273"/>
    </location>
</feature>
<sequence>MTDKPIKEQYQDKAQGILERRPKEVREKISRTMKEKGGNSGTWKKGMKAWNFKDGKRLKRKYKRFNGKLHLNARVVWLKYNKLDKIPEGYVIHHKDGDSLNDSIHNLILMEDIEYRKLHNRAGNALIHSPRKVSITSASEDTPEGNSKRLAPSGELVESSSGTHGSGNASCTNLLEEYARIFWGKVPMEMYDEFIDILKGSDNQGCQNCGKPIEQHGLGEFNPCKDFITDKTDNANQEWAQDLINEDHELRGSDNQNCKNLKGGNQNGNNMFG</sequence>
<feature type="compositionally biased region" description="Basic and acidic residues" evidence="1">
    <location>
        <begin position="1"/>
        <end position="11"/>
    </location>
</feature>
<accession>A0A0F9UN70</accession>
<dbReference type="InterPro" id="IPR044925">
    <property type="entry name" value="His-Me_finger_sf"/>
</dbReference>
<comment type="caution">
    <text evidence="3">The sequence shown here is derived from an EMBL/GenBank/DDBJ whole genome shotgun (WGS) entry which is preliminary data.</text>
</comment>
<dbReference type="SUPFAM" id="SSF54060">
    <property type="entry name" value="His-Me finger endonucleases"/>
    <property type="match status" value="1"/>
</dbReference>
<dbReference type="EMBL" id="LAZR01000616">
    <property type="protein sequence ID" value="KKN62656.1"/>
    <property type="molecule type" value="Genomic_DNA"/>
</dbReference>
<protein>
    <recommendedName>
        <fullName evidence="2">HNH nuclease domain-containing protein</fullName>
    </recommendedName>
</protein>
<dbReference type="Pfam" id="PF13392">
    <property type="entry name" value="HNH_3"/>
    <property type="match status" value="1"/>
</dbReference>
<feature type="region of interest" description="Disordered" evidence="1">
    <location>
        <begin position="134"/>
        <end position="168"/>
    </location>
</feature>
<dbReference type="AlphaFoldDB" id="A0A0F9UN70"/>
<organism evidence="3">
    <name type="scientific">marine sediment metagenome</name>
    <dbReference type="NCBI Taxonomy" id="412755"/>
    <lineage>
        <taxon>unclassified sequences</taxon>
        <taxon>metagenomes</taxon>
        <taxon>ecological metagenomes</taxon>
    </lineage>
</organism>
<evidence type="ECO:0000256" key="1">
    <source>
        <dbReference type="SAM" id="MobiDB-lite"/>
    </source>
</evidence>
<evidence type="ECO:0000313" key="3">
    <source>
        <dbReference type="EMBL" id="KKN62656.1"/>
    </source>
</evidence>
<gene>
    <name evidence="3" type="ORF">LCGC14_0509170</name>
</gene>
<feature type="region of interest" description="Disordered" evidence="1">
    <location>
        <begin position="1"/>
        <end position="20"/>
    </location>
</feature>
<dbReference type="Gene3D" id="3.90.75.20">
    <property type="match status" value="1"/>
</dbReference>
<dbReference type="InterPro" id="IPR003615">
    <property type="entry name" value="HNH_nuc"/>
</dbReference>
<feature type="region of interest" description="Disordered" evidence="1">
    <location>
        <begin position="250"/>
        <end position="273"/>
    </location>
</feature>
<reference evidence="3" key="1">
    <citation type="journal article" date="2015" name="Nature">
        <title>Complex archaea that bridge the gap between prokaryotes and eukaryotes.</title>
        <authorList>
            <person name="Spang A."/>
            <person name="Saw J.H."/>
            <person name="Jorgensen S.L."/>
            <person name="Zaremba-Niedzwiedzka K."/>
            <person name="Martijn J."/>
            <person name="Lind A.E."/>
            <person name="van Eijk R."/>
            <person name="Schleper C."/>
            <person name="Guy L."/>
            <person name="Ettema T.J."/>
        </authorList>
    </citation>
    <scope>NUCLEOTIDE SEQUENCE</scope>
</reference>